<dbReference type="GO" id="GO:0004867">
    <property type="term" value="F:serine-type endopeptidase inhibitor activity"/>
    <property type="evidence" value="ECO:0007669"/>
    <property type="project" value="InterPro"/>
</dbReference>
<dbReference type="AlphaFoldDB" id="A0A6V8SJ98"/>
<dbReference type="CDD" id="cd19589">
    <property type="entry name" value="serpin_tengpin-like"/>
    <property type="match status" value="1"/>
</dbReference>
<dbReference type="InterPro" id="IPR023796">
    <property type="entry name" value="Serpin_dom"/>
</dbReference>
<dbReference type="RefSeq" id="WP_183276751.1">
    <property type="nucleotide sequence ID" value="NZ_BLZR01000001.1"/>
</dbReference>
<dbReference type="EMBL" id="BLZR01000001">
    <property type="protein sequence ID" value="GFP75228.1"/>
    <property type="molecule type" value="Genomic_DNA"/>
</dbReference>
<dbReference type="SUPFAM" id="SSF56574">
    <property type="entry name" value="Serpins"/>
    <property type="match status" value="1"/>
</dbReference>
<dbReference type="InterPro" id="IPR042185">
    <property type="entry name" value="Serpin_sf_2"/>
</dbReference>
<dbReference type="PROSITE" id="PS00284">
    <property type="entry name" value="SERPIN"/>
    <property type="match status" value="1"/>
</dbReference>
<evidence type="ECO:0000313" key="5">
    <source>
        <dbReference type="Proteomes" id="UP000580568"/>
    </source>
</evidence>
<reference evidence="4 5" key="1">
    <citation type="submission" date="2020-07" db="EMBL/GenBank/DDBJ databases">
        <title>A new beta-1,3-glucan-decomposing anaerobic bacterium isolated from anoxic soil subjected to biological soil disinfestation.</title>
        <authorList>
            <person name="Ueki A."/>
            <person name="Tonouchi A."/>
        </authorList>
    </citation>
    <scope>NUCLEOTIDE SEQUENCE [LARGE SCALE GENOMIC DNA]</scope>
    <source>
        <strain evidence="4 5">TW1</strain>
    </source>
</reference>
<dbReference type="PANTHER" id="PTHR11461">
    <property type="entry name" value="SERINE PROTEASE INHIBITOR, SERPIN"/>
    <property type="match status" value="1"/>
</dbReference>
<sequence>MSKKFKKDLDNIQLNDKLKNKTMDMIKQTLDKEHTSRNLFSRKTFFIFAFTSFVLIIFIVGITVIKGPFNNSVKAKDLMQGIGSENITLKDNLSKEFLDSTSEFSISMFKELTKQKNAVYSPTSLYLALGSVLNGADGNTKDELLKALSKYGLSSDELNIYYKTLVSRLPSKKNKTTLSISNSIWFDNGFDVNKDFLNINKNFYNTDAYELNLQAENAKNHINAWGKKVTNNKIGNIIERIDKDDVMIILSSIYFNANWQKPFPKNNTHKSNFTTSDHVSITTDFMSQEDNIKSLSNSSEQIISLPYANGNLSFIAMMPNEQTNIRDYISSLNKDSFANKISSLTSQELYVSLPKFEIQFGKSIKNELSALGIKELFDPTQANLNKISTNKDSLFVSEIAQNTYLRVDENGTEASSITKVDISKQALTTFINFNRPFVYAVIDNDTKLPLFIGLMDTPNK</sequence>
<accession>A0A6V8SJ98</accession>
<protein>
    <recommendedName>
        <fullName evidence="3">Serpin domain-containing protein</fullName>
    </recommendedName>
</protein>
<comment type="caution">
    <text evidence="4">The sequence shown here is derived from an EMBL/GenBank/DDBJ whole genome shotgun (WGS) entry which is preliminary data.</text>
</comment>
<dbReference type="InterPro" id="IPR036186">
    <property type="entry name" value="Serpin_sf"/>
</dbReference>
<proteinExistence type="inferred from homology"/>
<dbReference type="Gene3D" id="3.30.497.10">
    <property type="entry name" value="Antithrombin, subunit I, domain 2"/>
    <property type="match status" value="1"/>
</dbReference>
<feature type="transmembrane region" description="Helical" evidence="2">
    <location>
        <begin position="45"/>
        <end position="65"/>
    </location>
</feature>
<gene>
    <name evidence="4" type="ORF">bsdtw1_01301</name>
</gene>
<keyword evidence="2" id="KW-1133">Transmembrane helix</keyword>
<evidence type="ECO:0000259" key="3">
    <source>
        <dbReference type="SMART" id="SM00093"/>
    </source>
</evidence>
<dbReference type="Pfam" id="PF00079">
    <property type="entry name" value="Serpin"/>
    <property type="match status" value="1"/>
</dbReference>
<dbReference type="SMART" id="SM00093">
    <property type="entry name" value="SERPIN"/>
    <property type="match status" value="1"/>
</dbReference>
<dbReference type="Proteomes" id="UP000580568">
    <property type="component" value="Unassembled WGS sequence"/>
</dbReference>
<dbReference type="Gene3D" id="2.30.39.10">
    <property type="entry name" value="Alpha-1-antitrypsin, domain 1"/>
    <property type="match status" value="1"/>
</dbReference>
<keyword evidence="5" id="KW-1185">Reference proteome</keyword>
<evidence type="ECO:0000256" key="2">
    <source>
        <dbReference type="SAM" id="Phobius"/>
    </source>
</evidence>
<name>A0A6V8SJ98_9CLOT</name>
<dbReference type="InterPro" id="IPR042178">
    <property type="entry name" value="Serpin_sf_1"/>
</dbReference>
<dbReference type="InterPro" id="IPR000215">
    <property type="entry name" value="Serpin_fam"/>
</dbReference>
<dbReference type="InterPro" id="IPR023795">
    <property type="entry name" value="Serpin_CS"/>
</dbReference>
<evidence type="ECO:0000256" key="1">
    <source>
        <dbReference type="RuleBase" id="RU000411"/>
    </source>
</evidence>
<evidence type="ECO:0000313" key="4">
    <source>
        <dbReference type="EMBL" id="GFP75228.1"/>
    </source>
</evidence>
<keyword evidence="2" id="KW-0472">Membrane</keyword>
<dbReference type="GO" id="GO:0005615">
    <property type="term" value="C:extracellular space"/>
    <property type="evidence" value="ECO:0007669"/>
    <property type="project" value="InterPro"/>
</dbReference>
<keyword evidence="2" id="KW-0812">Transmembrane</keyword>
<feature type="domain" description="Serpin" evidence="3">
    <location>
        <begin position="106"/>
        <end position="458"/>
    </location>
</feature>
<dbReference type="PANTHER" id="PTHR11461:SF211">
    <property type="entry name" value="GH10112P-RELATED"/>
    <property type="match status" value="1"/>
</dbReference>
<organism evidence="4 5">
    <name type="scientific">Clostridium fungisolvens</name>
    <dbReference type="NCBI Taxonomy" id="1604897"/>
    <lineage>
        <taxon>Bacteria</taxon>
        <taxon>Bacillati</taxon>
        <taxon>Bacillota</taxon>
        <taxon>Clostridia</taxon>
        <taxon>Eubacteriales</taxon>
        <taxon>Clostridiaceae</taxon>
        <taxon>Clostridium</taxon>
    </lineage>
</organism>
<comment type="similarity">
    <text evidence="1">Belongs to the serpin family.</text>
</comment>